<comment type="catalytic activity">
    <reaction evidence="5">
        <text>a 5'-end (N(2),N(7)-dimethyl 5'-triphosphoguanosine)-ribonucleoside in snRNA + S-adenosyl-L-methionine = a 5'-end (N(2),N(2),N(7)-trimethyl 5'-triphosphoguanosine)-ribonucleoside in snRNA + S-adenosyl-L-homocysteine + H(+)</text>
        <dbReference type="Rhea" id="RHEA:78479"/>
        <dbReference type="Rhea" id="RHEA-COMP:19087"/>
        <dbReference type="Rhea" id="RHEA-COMP:19089"/>
        <dbReference type="ChEBI" id="CHEBI:15378"/>
        <dbReference type="ChEBI" id="CHEBI:57856"/>
        <dbReference type="ChEBI" id="CHEBI:59789"/>
        <dbReference type="ChEBI" id="CHEBI:167623"/>
        <dbReference type="ChEBI" id="CHEBI:172880"/>
    </reaction>
    <physiologicalReaction direction="left-to-right" evidence="5">
        <dbReference type="Rhea" id="RHEA:78480"/>
    </physiologicalReaction>
</comment>
<dbReference type="SUPFAM" id="SSF53335">
    <property type="entry name" value="S-adenosyl-L-methionine-dependent methyltransferases"/>
    <property type="match status" value="1"/>
</dbReference>
<comment type="catalytic activity">
    <reaction evidence="3">
        <text>a 5'-end (N(2),N(7)-dimethyl 5'-triphosphoguanosine)-ribonucleoside in snoRNA + S-adenosyl-L-methionine = a 5'-end (N(2),N(2),N(7)-trimethyl 5'-triphosphoguanosine)-ribonucleoside in snoRNA + S-adenosyl-L-homocysteine + H(+)</text>
        <dbReference type="Rhea" id="RHEA:78507"/>
        <dbReference type="Rhea" id="RHEA-COMP:19088"/>
        <dbReference type="Rhea" id="RHEA-COMP:19090"/>
        <dbReference type="ChEBI" id="CHEBI:15378"/>
        <dbReference type="ChEBI" id="CHEBI:57856"/>
        <dbReference type="ChEBI" id="CHEBI:59789"/>
        <dbReference type="ChEBI" id="CHEBI:167623"/>
        <dbReference type="ChEBI" id="CHEBI:172880"/>
    </reaction>
    <physiologicalReaction direction="left-to-right" evidence="3">
        <dbReference type="Rhea" id="RHEA:78508"/>
    </physiologicalReaction>
</comment>
<keyword evidence="10" id="KW-1185">Reference proteome</keyword>
<evidence type="ECO:0000259" key="8">
    <source>
        <dbReference type="PROSITE" id="PS50020"/>
    </source>
</evidence>
<evidence type="ECO:0000256" key="4">
    <source>
        <dbReference type="ARBA" id="ARBA00048740"/>
    </source>
</evidence>
<comment type="catalytic activity">
    <reaction evidence="6">
        <text>a 5'-end (N(7)-methyl 5'-triphosphoguanosine)-ribonucleoside in snRNA + S-adenosyl-L-methionine = a 5'-end (N(2),N(7)-dimethyl 5'-triphosphoguanosine)-ribonucleoside in snRNA + S-adenosyl-L-homocysteine + H(+)</text>
        <dbReference type="Rhea" id="RHEA:78471"/>
        <dbReference type="Rhea" id="RHEA-COMP:19085"/>
        <dbReference type="Rhea" id="RHEA-COMP:19087"/>
        <dbReference type="ChEBI" id="CHEBI:15378"/>
        <dbReference type="ChEBI" id="CHEBI:57856"/>
        <dbReference type="ChEBI" id="CHEBI:59789"/>
        <dbReference type="ChEBI" id="CHEBI:156461"/>
        <dbReference type="ChEBI" id="CHEBI:172880"/>
    </reaction>
    <physiologicalReaction direction="left-to-right" evidence="6">
        <dbReference type="Rhea" id="RHEA:78472"/>
    </physiologicalReaction>
</comment>
<dbReference type="SMART" id="SM00456">
    <property type="entry name" value="WW"/>
    <property type="match status" value="1"/>
</dbReference>
<dbReference type="Pfam" id="PF00397">
    <property type="entry name" value="WW"/>
    <property type="match status" value="1"/>
</dbReference>
<name>A0AAE2CNS8_9LAMI</name>
<dbReference type="SUPFAM" id="SSF51045">
    <property type="entry name" value="WW domain"/>
    <property type="match status" value="1"/>
</dbReference>
<dbReference type="GO" id="GO:0071164">
    <property type="term" value="F:RNA cap trimethylguanosine synthase activity"/>
    <property type="evidence" value="ECO:0007669"/>
    <property type="project" value="TreeGrafter"/>
</dbReference>
<dbReference type="InterPro" id="IPR019012">
    <property type="entry name" value="RNA_cap_Gua-N2-MeTrfase"/>
</dbReference>
<dbReference type="EMBL" id="JACGWO010000004">
    <property type="protein sequence ID" value="KAK4428976.1"/>
    <property type="molecule type" value="Genomic_DNA"/>
</dbReference>
<comment type="similarity">
    <text evidence="2">Belongs to the methyltransferase superfamily. Trimethylguanosine synthase family.</text>
</comment>
<dbReference type="Pfam" id="PF09445">
    <property type="entry name" value="Methyltransf_15"/>
    <property type="match status" value="1"/>
</dbReference>
<evidence type="ECO:0000256" key="7">
    <source>
        <dbReference type="ARBA" id="ARBA00049790"/>
    </source>
</evidence>
<dbReference type="PANTHER" id="PTHR14741:SF32">
    <property type="entry name" value="TRIMETHYLGUANOSINE SYNTHASE"/>
    <property type="match status" value="1"/>
</dbReference>
<dbReference type="FunFam" id="3.40.50.150:FF:000305">
    <property type="entry name" value="S-adenosyl-L-methionine-dependent methyltransferase superfamily protein"/>
    <property type="match status" value="1"/>
</dbReference>
<evidence type="ECO:0000256" key="6">
    <source>
        <dbReference type="ARBA" id="ARBA00049075"/>
    </source>
</evidence>
<comment type="caution">
    <text evidence="9">The sequence shown here is derived from an EMBL/GenBank/DDBJ whole genome shotgun (WGS) entry which is preliminary data.</text>
</comment>
<reference evidence="9" key="2">
    <citation type="journal article" date="2024" name="Plant">
        <title>Genomic evolution and insights into agronomic trait innovations of Sesamum species.</title>
        <authorList>
            <person name="Miao H."/>
            <person name="Wang L."/>
            <person name="Qu L."/>
            <person name="Liu H."/>
            <person name="Sun Y."/>
            <person name="Le M."/>
            <person name="Wang Q."/>
            <person name="Wei S."/>
            <person name="Zheng Y."/>
            <person name="Lin W."/>
            <person name="Duan Y."/>
            <person name="Cao H."/>
            <person name="Xiong S."/>
            <person name="Wang X."/>
            <person name="Wei L."/>
            <person name="Li C."/>
            <person name="Ma Q."/>
            <person name="Ju M."/>
            <person name="Zhao R."/>
            <person name="Li G."/>
            <person name="Mu C."/>
            <person name="Tian Q."/>
            <person name="Mei H."/>
            <person name="Zhang T."/>
            <person name="Gao T."/>
            <person name="Zhang H."/>
        </authorList>
    </citation>
    <scope>NUCLEOTIDE SEQUENCE</scope>
    <source>
        <strain evidence="9">3651</strain>
    </source>
</reference>
<dbReference type="GO" id="GO:0005634">
    <property type="term" value="C:nucleus"/>
    <property type="evidence" value="ECO:0007669"/>
    <property type="project" value="TreeGrafter"/>
</dbReference>
<comment type="catalytic activity">
    <reaction evidence="4">
        <text>a 5'-end (N(7)-methyl 5'-triphosphoguanosine)-ribonucleoside in snoRNA + S-adenosyl-L-methionine = a 5'-end (N(2),N(7)-dimethyl 5'-triphosphoguanosine)-ribonucleoside in snoRNA + S-adenosyl-L-homocysteine + H(+)</text>
        <dbReference type="Rhea" id="RHEA:78475"/>
        <dbReference type="Rhea" id="RHEA-COMP:19086"/>
        <dbReference type="Rhea" id="RHEA-COMP:19088"/>
        <dbReference type="ChEBI" id="CHEBI:15378"/>
        <dbReference type="ChEBI" id="CHEBI:57856"/>
        <dbReference type="ChEBI" id="CHEBI:59789"/>
        <dbReference type="ChEBI" id="CHEBI:156461"/>
        <dbReference type="ChEBI" id="CHEBI:172880"/>
    </reaction>
    <physiologicalReaction direction="left-to-right" evidence="4">
        <dbReference type="Rhea" id="RHEA:78476"/>
    </physiologicalReaction>
</comment>
<evidence type="ECO:0000256" key="3">
    <source>
        <dbReference type="ARBA" id="ARBA00047418"/>
    </source>
</evidence>
<feature type="domain" description="WW" evidence="8">
    <location>
        <begin position="304"/>
        <end position="338"/>
    </location>
</feature>
<dbReference type="AlphaFoldDB" id="A0AAE2CNS8"/>
<dbReference type="InterPro" id="IPR036020">
    <property type="entry name" value="WW_dom_sf"/>
</dbReference>
<protein>
    <recommendedName>
        <fullName evidence="1">Trimethylguanosine synthase</fullName>
    </recommendedName>
    <alternativeName>
        <fullName evidence="7">Cap-specific guanine-N(2) methyltransferase</fullName>
    </alternativeName>
</protein>
<dbReference type="InterPro" id="IPR001202">
    <property type="entry name" value="WW_dom"/>
</dbReference>
<evidence type="ECO:0000313" key="9">
    <source>
        <dbReference type="EMBL" id="KAK4428976.1"/>
    </source>
</evidence>
<dbReference type="CDD" id="cd02440">
    <property type="entry name" value="AdoMet_MTases"/>
    <property type="match status" value="1"/>
</dbReference>
<dbReference type="PROSITE" id="PS01159">
    <property type="entry name" value="WW_DOMAIN_1"/>
    <property type="match status" value="1"/>
</dbReference>
<dbReference type="Gene3D" id="3.40.50.150">
    <property type="entry name" value="Vaccinia Virus protein VP39"/>
    <property type="match status" value="1"/>
</dbReference>
<dbReference type="CDD" id="cd00201">
    <property type="entry name" value="WW"/>
    <property type="match status" value="1"/>
</dbReference>
<evidence type="ECO:0000256" key="5">
    <source>
        <dbReference type="ARBA" id="ARBA00048763"/>
    </source>
</evidence>
<dbReference type="Proteomes" id="UP001293254">
    <property type="component" value="Unassembled WGS sequence"/>
</dbReference>
<organism evidence="9 10">
    <name type="scientific">Sesamum alatum</name>
    <dbReference type="NCBI Taxonomy" id="300844"/>
    <lineage>
        <taxon>Eukaryota</taxon>
        <taxon>Viridiplantae</taxon>
        <taxon>Streptophyta</taxon>
        <taxon>Embryophyta</taxon>
        <taxon>Tracheophyta</taxon>
        <taxon>Spermatophyta</taxon>
        <taxon>Magnoliopsida</taxon>
        <taxon>eudicotyledons</taxon>
        <taxon>Gunneridae</taxon>
        <taxon>Pentapetalae</taxon>
        <taxon>asterids</taxon>
        <taxon>lamiids</taxon>
        <taxon>Lamiales</taxon>
        <taxon>Pedaliaceae</taxon>
        <taxon>Sesamum</taxon>
    </lineage>
</organism>
<dbReference type="Gene3D" id="2.20.70.10">
    <property type="match status" value="1"/>
</dbReference>
<dbReference type="PROSITE" id="PS50020">
    <property type="entry name" value="WW_DOMAIN_2"/>
    <property type="match status" value="1"/>
</dbReference>
<evidence type="ECO:0000256" key="2">
    <source>
        <dbReference type="ARBA" id="ARBA00025783"/>
    </source>
</evidence>
<reference evidence="9" key="1">
    <citation type="submission" date="2020-06" db="EMBL/GenBank/DDBJ databases">
        <authorList>
            <person name="Li T."/>
            <person name="Hu X."/>
            <person name="Zhang T."/>
            <person name="Song X."/>
            <person name="Zhang H."/>
            <person name="Dai N."/>
            <person name="Sheng W."/>
            <person name="Hou X."/>
            <person name="Wei L."/>
        </authorList>
    </citation>
    <scope>NUCLEOTIDE SEQUENCE</scope>
    <source>
        <strain evidence="9">3651</strain>
        <tissue evidence="9">Leaf</tissue>
    </source>
</reference>
<evidence type="ECO:0000256" key="1">
    <source>
        <dbReference type="ARBA" id="ARBA00018517"/>
    </source>
</evidence>
<proteinExistence type="inferred from homology"/>
<dbReference type="InterPro" id="IPR029063">
    <property type="entry name" value="SAM-dependent_MTases_sf"/>
</dbReference>
<evidence type="ECO:0000313" key="10">
    <source>
        <dbReference type="Proteomes" id="UP001293254"/>
    </source>
</evidence>
<gene>
    <name evidence="9" type="ORF">Salat_1197600</name>
</gene>
<accession>A0AAE2CNS8</accession>
<dbReference type="PANTHER" id="PTHR14741">
    <property type="entry name" value="S-ADENOSYLMETHIONINE-DEPENDENT METHYLTRANSFERASE RELATED"/>
    <property type="match status" value="1"/>
</dbReference>
<sequence length="677" mass="75256">MDFSIDESPAVRALGSLFKLTEAHSWEDGSTEVRESPFLREPIKLISGDKDCEENDYAGFNGFCSLPEDVELAKTLNDLGLPLSFNTNKEKRYGVTSGKRKGRRRNNQQIPIEIDDYTQDSMKVSELDSRSPALLLNNSEILDGREILKHGNVPDLEGLSNLSLERGDSMSSTACISTRSNEHDYNGEVSDLGCDRSLDRSSGLGNLILDEAESTPCTNEMTATALCLDGGTSEESCLINEVADCDGKEKQELDSVHLETLMPVDHEAEGQSNNASLEVIQDSEVAAYAHLSEPANNVIDNHQTGNNAEWIAYWDDFHMRTYFYNVKTEESTWDPPSGMEHLAYGDSVDPHLGVEHLEYGNIVDEPINIVDEPTNTVDEPAELDNNQSDCRKSDEVQASCDLQLHCYLTEDLRNDNWSLSQQLDEVAGNWLSADNVTSINTAKSKKKLRRTKINRKLSISSEELEGVSPSISKYWCQRYLLFSRFDCGIKMDEEGWFSVTPEPIAKHHAARCGNGAIVDCFTGVGGNAIQFGQRSKHVIAIDIDPKKIDYARHNAAIYGVEDNIDFVNGDSFSLAPTLKANTVFMSPPWGGPDYSKVKRFDISTMLKPHDGQFLFDAGKRIAPKIVMFLPRNVDINQLAELSLSATPPWSLEVERNFLNGKLKAVTAYFSSPPMMMA</sequence>